<dbReference type="EMBL" id="SNYO01000012">
    <property type="protein sequence ID" value="TDQ47933.1"/>
    <property type="molecule type" value="Genomic_DNA"/>
</dbReference>
<accession>A0A4R6UQV0</accession>
<evidence type="ECO:0000313" key="1">
    <source>
        <dbReference type="EMBL" id="TDQ47933.1"/>
    </source>
</evidence>
<dbReference type="AlphaFoldDB" id="A0A4R6UQV0"/>
<reference evidence="1 2" key="1">
    <citation type="submission" date="2019-03" db="EMBL/GenBank/DDBJ databases">
        <title>Genomic Encyclopedia of Type Strains, Phase IV (KMG-IV): sequencing the most valuable type-strain genomes for metagenomic binning, comparative biology and taxonomic classification.</title>
        <authorList>
            <person name="Goeker M."/>
        </authorList>
    </citation>
    <scope>NUCLEOTIDE SEQUENCE [LARGE SCALE GENOMIC DNA]</scope>
    <source>
        <strain evidence="1 2">DSM 45775</strain>
    </source>
</reference>
<evidence type="ECO:0000313" key="2">
    <source>
        <dbReference type="Proteomes" id="UP000295705"/>
    </source>
</evidence>
<keyword evidence="2" id="KW-1185">Reference proteome</keyword>
<protein>
    <submittedName>
        <fullName evidence="1">Uncharacterized protein</fullName>
    </submittedName>
</protein>
<sequence length="78" mass="8342">MRVLPLVTARSMTAERRRGFVNVLLAPLRPLADVLDLTAEAMAAVGTVSVAALGLVLARVEPPEERRSLRVVAGPPRT</sequence>
<dbReference type="Proteomes" id="UP000295705">
    <property type="component" value="Unassembled WGS sequence"/>
</dbReference>
<comment type="caution">
    <text evidence="1">The sequence shown here is derived from an EMBL/GenBank/DDBJ whole genome shotgun (WGS) entry which is preliminary data.</text>
</comment>
<gene>
    <name evidence="1" type="ORF">EV188_112206</name>
</gene>
<name>A0A4R6UQV0_9PSEU</name>
<proteinExistence type="predicted"/>
<organism evidence="1 2">
    <name type="scientific">Actinomycetospora succinea</name>
    <dbReference type="NCBI Taxonomy" id="663603"/>
    <lineage>
        <taxon>Bacteria</taxon>
        <taxon>Bacillati</taxon>
        <taxon>Actinomycetota</taxon>
        <taxon>Actinomycetes</taxon>
        <taxon>Pseudonocardiales</taxon>
        <taxon>Pseudonocardiaceae</taxon>
        <taxon>Actinomycetospora</taxon>
    </lineage>
</organism>